<reference evidence="1" key="1">
    <citation type="submission" date="2018-11" db="EMBL/GenBank/DDBJ databases">
        <authorList>
            <person name="Grassa J C."/>
        </authorList>
    </citation>
    <scope>NUCLEOTIDE SEQUENCE [LARGE SCALE GENOMIC DNA]</scope>
</reference>
<accession>A0A803P6Y9</accession>
<evidence type="ECO:0000313" key="1">
    <source>
        <dbReference type="EnsemblPlants" id="cds.evm.model.03.1864"/>
    </source>
</evidence>
<evidence type="ECO:0000313" key="2">
    <source>
        <dbReference type="Proteomes" id="UP000596661"/>
    </source>
</evidence>
<dbReference type="Proteomes" id="UP000596661">
    <property type="component" value="Chromosome 3"/>
</dbReference>
<keyword evidence="2" id="KW-1185">Reference proteome</keyword>
<sequence>MQSSNVGCQTAPTPMTNDLKFSTFNGDCAANPQLHWSIVGALKYLAITRHEISFNVNKRPIGYEVTTFCDVDWASDPDDRCSTLRYFIFSSSNLVA</sequence>
<dbReference type="EMBL" id="UZAU01000339">
    <property type="status" value="NOT_ANNOTATED_CDS"/>
    <property type="molecule type" value="Genomic_DNA"/>
</dbReference>
<dbReference type="AlphaFoldDB" id="A0A803P6Y9"/>
<organism evidence="1 2">
    <name type="scientific">Cannabis sativa</name>
    <name type="common">Hemp</name>
    <name type="synonym">Marijuana</name>
    <dbReference type="NCBI Taxonomy" id="3483"/>
    <lineage>
        <taxon>Eukaryota</taxon>
        <taxon>Viridiplantae</taxon>
        <taxon>Streptophyta</taxon>
        <taxon>Embryophyta</taxon>
        <taxon>Tracheophyta</taxon>
        <taxon>Spermatophyta</taxon>
        <taxon>Magnoliopsida</taxon>
        <taxon>eudicotyledons</taxon>
        <taxon>Gunneridae</taxon>
        <taxon>Pentapetalae</taxon>
        <taxon>rosids</taxon>
        <taxon>fabids</taxon>
        <taxon>Rosales</taxon>
        <taxon>Cannabaceae</taxon>
        <taxon>Cannabis</taxon>
    </lineage>
</organism>
<reference evidence="1" key="2">
    <citation type="submission" date="2021-03" db="UniProtKB">
        <authorList>
            <consortium name="EnsemblPlants"/>
        </authorList>
    </citation>
    <scope>IDENTIFICATION</scope>
</reference>
<name>A0A803P6Y9_CANSA</name>
<proteinExistence type="predicted"/>
<protein>
    <submittedName>
        <fullName evidence="1">Uncharacterized protein</fullName>
    </submittedName>
</protein>
<dbReference type="EnsemblPlants" id="evm.model.03.1864">
    <property type="protein sequence ID" value="cds.evm.model.03.1864"/>
    <property type="gene ID" value="evm.TU.03.1864"/>
</dbReference>
<dbReference type="Gramene" id="evm.model.03.1864">
    <property type="protein sequence ID" value="cds.evm.model.03.1864"/>
    <property type="gene ID" value="evm.TU.03.1864"/>
</dbReference>